<dbReference type="GeneID" id="110759184"/>
<dbReference type="InterPro" id="IPR036047">
    <property type="entry name" value="F-box-like_dom_sf"/>
</dbReference>
<dbReference type="KEGG" id="pavi:110759184"/>
<organism evidence="2 3">
    <name type="scientific">Prunus avium</name>
    <name type="common">Cherry</name>
    <name type="synonym">Cerasus avium</name>
    <dbReference type="NCBI Taxonomy" id="42229"/>
    <lineage>
        <taxon>Eukaryota</taxon>
        <taxon>Viridiplantae</taxon>
        <taxon>Streptophyta</taxon>
        <taxon>Embryophyta</taxon>
        <taxon>Tracheophyta</taxon>
        <taxon>Spermatophyta</taxon>
        <taxon>Magnoliopsida</taxon>
        <taxon>eudicotyledons</taxon>
        <taxon>Gunneridae</taxon>
        <taxon>Pentapetalae</taxon>
        <taxon>rosids</taxon>
        <taxon>fabids</taxon>
        <taxon>Rosales</taxon>
        <taxon>Rosaceae</taxon>
        <taxon>Amygdaloideae</taxon>
        <taxon>Amygdaleae</taxon>
        <taxon>Prunus</taxon>
    </lineage>
</organism>
<dbReference type="InterPro" id="IPR050942">
    <property type="entry name" value="F-box_BR-signaling"/>
</dbReference>
<dbReference type="Proteomes" id="UP000515124">
    <property type="component" value="Unplaced"/>
</dbReference>
<gene>
    <name evidence="3" type="primary">LOC110759184</name>
</gene>
<dbReference type="Pfam" id="PF03478">
    <property type="entry name" value="Beta-prop_KIB1-4"/>
    <property type="match status" value="1"/>
</dbReference>
<dbReference type="Pfam" id="PF00646">
    <property type="entry name" value="F-box"/>
    <property type="match status" value="1"/>
</dbReference>
<protein>
    <submittedName>
        <fullName evidence="3">F-box protein SKIP23-like</fullName>
    </submittedName>
</protein>
<name>A0A6P5STH4_PRUAV</name>
<reference evidence="3" key="1">
    <citation type="submission" date="2025-08" db="UniProtKB">
        <authorList>
            <consortium name="RefSeq"/>
        </authorList>
    </citation>
    <scope>IDENTIFICATION</scope>
</reference>
<dbReference type="AlphaFoldDB" id="A0A6P5STH4"/>
<evidence type="ECO:0000313" key="3">
    <source>
        <dbReference type="RefSeq" id="XP_021816911.1"/>
    </source>
</evidence>
<accession>A0A6P5STH4</accession>
<dbReference type="PANTHER" id="PTHR44259:SF107">
    <property type="entry name" value="F-BOX PROTEIN SKIP23-LIKE"/>
    <property type="match status" value="1"/>
</dbReference>
<evidence type="ECO:0000313" key="2">
    <source>
        <dbReference type="Proteomes" id="UP000515124"/>
    </source>
</evidence>
<dbReference type="Gene3D" id="1.20.1280.50">
    <property type="match status" value="1"/>
</dbReference>
<proteinExistence type="predicted"/>
<dbReference type="PANTHER" id="PTHR44259">
    <property type="entry name" value="OS07G0183000 PROTEIN-RELATED"/>
    <property type="match status" value="1"/>
</dbReference>
<feature type="domain" description="F-box" evidence="1">
    <location>
        <begin position="13"/>
        <end position="58"/>
    </location>
</feature>
<keyword evidence="2" id="KW-1185">Reference proteome</keyword>
<dbReference type="SUPFAM" id="SSF81383">
    <property type="entry name" value="F-box domain"/>
    <property type="match status" value="1"/>
</dbReference>
<sequence length="378" mass="43129">MVLKAMDSDWENLPKDLLDLIFERLELQSDYLAFSVVCKSWNSVAKNNCSQAGPMLLISSDKKDTWKLYDVTNDKVLDLRLRLSNKRFSGSSKGWLVVVEENYAVTLMNPFSRVKGCKEKENSIISLPPLMHPDQSFKDLNHCLCKATISTYPILNADSCIVTVIYGDHDHFAFIRLGQDTNWTYIDDRGLQFPLVEEVVHIGDKVYAVNQRGRLLSFDITSESEIKCKNFSEEVKNSLRMSSKTYLLNSNEKGLLIVKRHANWEGNVLDGKAVTYKFEIFELNFDKHEWIEKETLDDAALFLGNNSSVFVVASKFPGCQPNCIYFNSDWHPANWGPEDFGVYNIKTQSISKPYTTTAMALLGRTTRPAMWVVPTSRQ</sequence>
<dbReference type="SMART" id="SM00256">
    <property type="entry name" value="FBOX"/>
    <property type="match status" value="1"/>
</dbReference>
<evidence type="ECO:0000259" key="1">
    <source>
        <dbReference type="SMART" id="SM00256"/>
    </source>
</evidence>
<dbReference type="InterPro" id="IPR001810">
    <property type="entry name" value="F-box_dom"/>
</dbReference>
<dbReference type="RefSeq" id="XP_021816911.1">
    <property type="nucleotide sequence ID" value="XM_021961219.1"/>
</dbReference>
<dbReference type="InterPro" id="IPR005174">
    <property type="entry name" value="KIB1-4_b-propeller"/>
</dbReference>